<dbReference type="AlphaFoldDB" id="A0A6H5GPU9"/>
<reference evidence="2 3" key="1">
    <citation type="submission" date="2020-02" db="EMBL/GenBank/DDBJ databases">
        <authorList>
            <person name="Ferguson B K."/>
        </authorList>
    </citation>
    <scope>NUCLEOTIDE SEQUENCE [LARGE SCALE GENOMIC DNA]</scope>
</reference>
<sequence>MEYPSYAAGGHRTTRSDVAKRGPKLCPYRPRCRFIFFLSGKLKEPRELLRDHIPWVPTSFPQNKYESVQPKSGEEIGRRSHYPM</sequence>
<dbReference type="Proteomes" id="UP000479000">
    <property type="component" value="Unassembled WGS sequence"/>
</dbReference>
<evidence type="ECO:0000313" key="2">
    <source>
        <dbReference type="EMBL" id="CAB0005160.1"/>
    </source>
</evidence>
<feature type="region of interest" description="Disordered" evidence="1">
    <location>
        <begin position="1"/>
        <end position="22"/>
    </location>
</feature>
<feature type="region of interest" description="Disordered" evidence="1">
    <location>
        <begin position="64"/>
        <end position="84"/>
    </location>
</feature>
<accession>A0A6H5GPU9</accession>
<keyword evidence="3" id="KW-1185">Reference proteome</keyword>
<evidence type="ECO:0000256" key="1">
    <source>
        <dbReference type="SAM" id="MobiDB-lite"/>
    </source>
</evidence>
<organism evidence="2 3">
    <name type="scientific">Nesidiocoris tenuis</name>
    <dbReference type="NCBI Taxonomy" id="355587"/>
    <lineage>
        <taxon>Eukaryota</taxon>
        <taxon>Metazoa</taxon>
        <taxon>Ecdysozoa</taxon>
        <taxon>Arthropoda</taxon>
        <taxon>Hexapoda</taxon>
        <taxon>Insecta</taxon>
        <taxon>Pterygota</taxon>
        <taxon>Neoptera</taxon>
        <taxon>Paraneoptera</taxon>
        <taxon>Hemiptera</taxon>
        <taxon>Heteroptera</taxon>
        <taxon>Panheteroptera</taxon>
        <taxon>Cimicomorpha</taxon>
        <taxon>Miridae</taxon>
        <taxon>Dicyphina</taxon>
        <taxon>Nesidiocoris</taxon>
    </lineage>
</organism>
<name>A0A6H5GPU9_9HEMI</name>
<evidence type="ECO:0000313" key="3">
    <source>
        <dbReference type="Proteomes" id="UP000479000"/>
    </source>
</evidence>
<feature type="non-terminal residue" evidence="2">
    <location>
        <position position="84"/>
    </location>
</feature>
<dbReference type="EMBL" id="CADCXU010015969">
    <property type="protein sequence ID" value="CAB0005160.1"/>
    <property type="molecule type" value="Genomic_DNA"/>
</dbReference>
<gene>
    <name evidence="2" type="ORF">NTEN_LOCUS10637</name>
</gene>
<protein>
    <submittedName>
        <fullName evidence="2">Uncharacterized protein</fullName>
    </submittedName>
</protein>
<proteinExistence type="predicted"/>